<keyword evidence="4" id="KW-1185">Reference proteome</keyword>
<evidence type="ECO:0000256" key="1">
    <source>
        <dbReference type="SAM" id="MobiDB-lite"/>
    </source>
</evidence>
<accession>A0A9W6T3N1</accession>
<evidence type="ECO:0000313" key="3">
    <source>
        <dbReference type="EMBL" id="GME76470.1"/>
    </source>
</evidence>
<dbReference type="EMBL" id="BSXN01002395">
    <property type="protein sequence ID" value="GME76470.1"/>
    <property type="molecule type" value="Genomic_DNA"/>
</dbReference>
<dbReference type="PROSITE" id="PS50833">
    <property type="entry name" value="BRIX"/>
    <property type="match status" value="1"/>
</dbReference>
<proteinExistence type="predicted"/>
<reference evidence="3" key="1">
    <citation type="submission" date="2023-04" db="EMBL/GenBank/DDBJ databases">
        <title>Candida boidinii NBRC 10035.</title>
        <authorList>
            <person name="Ichikawa N."/>
            <person name="Sato H."/>
            <person name="Tonouchi N."/>
        </authorList>
    </citation>
    <scope>NUCLEOTIDE SEQUENCE</scope>
    <source>
        <strain evidence="3">NBRC 10035</strain>
    </source>
</reference>
<dbReference type="InterPro" id="IPR045112">
    <property type="entry name" value="PPAN-like"/>
</dbReference>
<dbReference type="PANTHER" id="PTHR12661">
    <property type="entry name" value="PETER PAN-RELATED"/>
    <property type="match status" value="1"/>
</dbReference>
<dbReference type="GO" id="GO:0019843">
    <property type="term" value="F:rRNA binding"/>
    <property type="evidence" value="ECO:0007669"/>
    <property type="project" value="InterPro"/>
</dbReference>
<comment type="caution">
    <text evidence="3">The sequence shown here is derived from an EMBL/GenBank/DDBJ whole genome shotgun (WGS) entry which is preliminary data.</text>
</comment>
<dbReference type="GO" id="GO:0030687">
    <property type="term" value="C:preribosome, large subunit precursor"/>
    <property type="evidence" value="ECO:0007669"/>
    <property type="project" value="TreeGrafter"/>
</dbReference>
<evidence type="ECO:0000313" key="4">
    <source>
        <dbReference type="Proteomes" id="UP001165120"/>
    </source>
</evidence>
<sequence length="327" mass="37017">MAKRRQKKRTHVKLSEDQIKKIPKSMVIHLGSALQNHSLTQLVRDTRNLMQPHTAINLRERKNNKLKDFVVMAGPLGVSQLMVFSQSEDTGSTHLRMSSMPRGPTITFKIHEYSLCRDVAKILKTPKSVSRQAPEFTMPPLLVMNGFKNPKESEMHEKLLVTMFQQMFPPVSPQHTKVDTIRRVLMLNKDKDTGIIELRHYFIDTKLVDVSKNVKRLINVKRHVNKKLPNLAKVKDVADVILDPYANAGFTSDSEVEDDAIVEVQEKSDYLTRPKNAKSAASGANGAASSEQEEQTRRKKAVKLTEVGPRMRLELIKIEEGVCEACS</sequence>
<dbReference type="AlphaFoldDB" id="A0A9W6T3N1"/>
<protein>
    <submittedName>
        <fullName evidence="3">Unnamed protein product</fullName>
    </submittedName>
</protein>
<dbReference type="Pfam" id="PF04427">
    <property type="entry name" value="Brix"/>
    <property type="match status" value="1"/>
</dbReference>
<feature type="domain" description="Brix" evidence="2">
    <location>
        <begin position="25"/>
        <end position="324"/>
    </location>
</feature>
<dbReference type="Proteomes" id="UP001165120">
    <property type="component" value="Unassembled WGS sequence"/>
</dbReference>
<dbReference type="InterPro" id="IPR007109">
    <property type="entry name" value="Brix"/>
</dbReference>
<dbReference type="SMART" id="SM00879">
    <property type="entry name" value="Brix"/>
    <property type="match status" value="1"/>
</dbReference>
<dbReference type="PANTHER" id="PTHR12661:SF5">
    <property type="entry name" value="SUPPRESSOR OF SWI4 1 HOMOLOG"/>
    <property type="match status" value="1"/>
</dbReference>
<dbReference type="GO" id="GO:0000027">
    <property type="term" value="P:ribosomal large subunit assembly"/>
    <property type="evidence" value="ECO:0007669"/>
    <property type="project" value="TreeGrafter"/>
</dbReference>
<evidence type="ECO:0000259" key="2">
    <source>
        <dbReference type="PROSITE" id="PS50833"/>
    </source>
</evidence>
<feature type="region of interest" description="Disordered" evidence="1">
    <location>
        <begin position="272"/>
        <end position="303"/>
    </location>
</feature>
<name>A0A9W6T3N1_CANBO</name>
<feature type="compositionally biased region" description="Low complexity" evidence="1">
    <location>
        <begin position="277"/>
        <end position="290"/>
    </location>
</feature>
<gene>
    <name evidence="3" type="ORF">Cboi02_000519000</name>
</gene>
<organism evidence="3 4">
    <name type="scientific">Candida boidinii</name>
    <name type="common">Yeast</name>
    <dbReference type="NCBI Taxonomy" id="5477"/>
    <lineage>
        <taxon>Eukaryota</taxon>
        <taxon>Fungi</taxon>
        <taxon>Dikarya</taxon>
        <taxon>Ascomycota</taxon>
        <taxon>Saccharomycotina</taxon>
        <taxon>Pichiomycetes</taxon>
        <taxon>Pichiales</taxon>
        <taxon>Pichiaceae</taxon>
        <taxon>Ogataea</taxon>
        <taxon>Ogataea/Candida clade</taxon>
    </lineage>
</organism>
<dbReference type="GO" id="GO:0006364">
    <property type="term" value="P:rRNA processing"/>
    <property type="evidence" value="ECO:0007669"/>
    <property type="project" value="InterPro"/>
</dbReference>